<keyword evidence="3" id="KW-1185">Reference proteome</keyword>
<feature type="compositionally biased region" description="Low complexity" evidence="1">
    <location>
        <begin position="304"/>
        <end position="313"/>
    </location>
</feature>
<organism evidence="2 3">
    <name type="scientific">Kitasatospora cinereorecta</name>
    <dbReference type="NCBI Taxonomy" id="285560"/>
    <lineage>
        <taxon>Bacteria</taxon>
        <taxon>Bacillati</taxon>
        <taxon>Actinomycetota</taxon>
        <taxon>Actinomycetes</taxon>
        <taxon>Kitasatosporales</taxon>
        <taxon>Streptomycetaceae</taxon>
        <taxon>Kitasatospora</taxon>
    </lineage>
</organism>
<protein>
    <submittedName>
        <fullName evidence="2">Uncharacterized protein</fullName>
    </submittedName>
</protein>
<evidence type="ECO:0000313" key="2">
    <source>
        <dbReference type="EMBL" id="MFC5647219.1"/>
    </source>
</evidence>
<evidence type="ECO:0000313" key="3">
    <source>
        <dbReference type="Proteomes" id="UP001596066"/>
    </source>
</evidence>
<sequence>MRQPVALAVAADAADFERLRRYRLFGAADHGGYLRCTERQLRVLRGAGLAVHLRLLAAGAYEEFCAQRLLAPADPVARTAFAADPDYPGEPFVYAGERLAELVPALLRDHRTRAGAAPGRAALLAAVDGEPHPAELLTAHLAYAAELCLALAHGPGGAGSRLRLLAEGPGGEEFDATAELGGAGRSPVPDGREAEAFCVTLAAVLAGGGVGELLRYGPDGPDGPDVGVGAGSARELRGWSVADGRLHPLTALEVGAVAPPEPDVGAVRPRDAHPLPGPRSAGRAGPGGAAGVRGRAGSGGAGGAAARVGEVGG</sequence>
<dbReference type="RefSeq" id="WP_380232781.1">
    <property type="nucleotide sequence ID" value="NZ_JBHSOC010000142.1"/>
</dbReference>
<comment type="caution">
    <text evidence="2">The sequence shown here is derived from an EMBL/GenBank/DDBJ whole genome shotgun (WGS) entry which is preliminary data.</text>
</comment>
<dbReference type="Proteomes" id="UP001596066">
    <property type="component" value="Unassembled WGS sequence"/>
</dbReference>
<reference evidence="3" key="1">
    <citation type="journal article" date="2019" name="Int. J. Syst. Evol. Microbiol.">
        <title>The Global Catalogue of Microorganisms (GCM) 10K type strain sequencing project: providing services to taxonomists for standard genome sequencing and annotation.</title>
        <authorList>
            <consortium name="The Broad Institute Genomics Platform"/>
            <consortium name="The Broad Institute Genome Sequencing Center for Infectious Disease"/>
            <person name="Wu L."/>
            <person name="Ma J."/>
        </authorList>
    </citation>
    <scope>NUCLEOTIDE SEQUENCE [LARGE SCALE GENOMIC DNA]</scope>
    <source>
        <strain evidence="3">CGMCC 4.1622</strain>
    </source>
</reference>
<evidence type="ECO:0000256" key="1">
    <source>
        <dbReference type="SAM" id="MobiDB-lite"/>
    </source>
</evidence>
<feature type="compositionally biased region" description="Gly residues" evidence="1">
    <location>
        <begin position="284"/>
        <end position="303"/>
    </location>
</feature>
<proteinExistence type="predicted"/>
<name>A0ABW0VQP9_9ACTN</name>
<accession>A0ABW0VQP9</accession>
<feature type="region of interest" description="Disordered" evidence="1">
    <location>
        <begin position="257"/>
        <end position="313"/>
    </location>
</feature>
<dbReference type="EMBL" id="JBHSOC010000142">
    <property type="protein sequence ID" value="MFC5647219.1"/>
    <property type="molecule type" value="Genomic_DNA"/>
</dbReference>
<gene>
    <name evidence="2" type="ORF">ACFPZF_38525</name>
</gene>